<feature type="domain" description="GGDEF" evidence="4">
    <location>
        <begin position="371"/>
        <end position="503"/>
    </location>
</feature>
<dbReference type="PANTHER" id="PTHR45138:SF9">
    <property type="entry name" value="DIGUANYLATE CYCLASE DGCM-RELATED"/>
    <property type="match status" value="1"/>
</dbReference>
<dbReference type="InterPro" id="IPR043128">
    <property type="entry name" value="Rev_trsase/Diguanyl_cyclase"/>
</dbReference>
<dbReference type="Pfam" id="PF20975">
    <property type="entry name" value="DGCcoil"/>
    <property type="match status" value="1"/>
</dbReference>
<dbReference type="SUPFAM" id="SSF55073">
    <property type="entry name" value="Nucleotide cyclase"/>
    <property type="match status" value="1"/>
</dbReference>
<name>A0A6M4MGK7_9ALTE</name>
<dbReference type="PANTHER" id="PTHR45138">
    <property type="entry name" value="REGULATORY COMPONENTS OF SENSORY TRANSDUCTION SYSTEM"/>
    <property type="match status" value="1"/>
</dbReference>
<evidence type="ECO:0000256" key="1">
    <source>
        <dbReference type="ARBA" id="ARBA00001946"/>
    </source>
</evidence>
<accession>A0A6M4MGK7</accession>
<keyword evidence="6" id="KW-1185">Reference proteome</keyword>
<evidence type="ECO:0000256" key="3">
    <source>
        <dbReference type="ARBA" id="ARBA00034247"/>
    </source>
</evidence>
<dbReference type="CDD" id="cd01949">
    <property type="entry name" value="GGDEF"/>
    <property type="match status" value="1"/>
</dbReference>
<dbReference type="InterPro" id="IPR048516">
    <property type="entry name" value="DGCcoil"/>
</dbReference>
<organism evidence="5 6">
    <name type="scientific">Alteromonas pelagimontana</name>
    <dbReference type="NCBI Taxonomy" id="1858656"/>
    <lineage>
        <taxon>Bacteria</taxon>
        <taxon>Pseudomonadati</taxon>
        <taxon>Pseudomonadota</taxon>
        <taxon>Gammaproteobacteria</taxon>
        <taxon>Alteromonadales</taxon>
        <taxon>Alteromonadaceae</taxon>
        <taxon>Alteromonas/Salinimonas group</taxon>
        <taxon>Alteromonas</taxon>
    </lineage>
</organism>
<proteinExistence type="predicted"/>
<evidence type="ECO:0000313" key="6">
    <source>
        <dbReference type="Proteomes" id="UP000219285"/>
    </source>
</evidence>
<dbReference type="AlphaFoldDB" id="A0A6M4MGK7"/>
<dbReference type="OrthoDB" id="9812260at2"/>
<comment type="catalytic activity">
    <reaction evidence="3">
        <text>2 GTP = 3',3'-c-di-GMP + 2 diphosphate</text>
        <dbReference type="Rhea" id="RHEA:24898"/>
        <dbReference type="ChEBI" id="CHEBI:33019"/>
        <dbReference type="ChEBI" id="CHEBI:37565"/>
        <dbReference type="ChEBI" id="CHEBI:58805"/>
        <dbReference type="EC" id="2.7.7.65"/>
    </reaction>
</comment>
<comment type="cofactor">
    <cofactor evidence="1">
        <name>Mg(2+)</name>
        <dbReference type="ChEBI" id="CHEBI:18420"/>
    </cofactor>
</comment>
<evidence type="ECO:0000259" key="4">
    <source>
        <dbReference type="PROSITE" id="PS50887"/>
    </source>
</evidence>
<dbReference type="KEGG" id="apel:CA267_013825"/>
<dbReference type="RefSeq" id="WP_075610670.1">
    <property type="nucleotide sequence ID" value="NZ_CP052766.1"/>
</dbReference>
<dbReference type="Pfam" id="PF00990">
    <property type="entry name" value="GGDEF"/>
    <property type="match status" value="1"/>
</dbReference>
<evidence type="ECO:0000256" key="2">
    <source>
        <dbReference type="ARBA" id="ARBA00012528"/>
    </source>
</evidence>
<dbReference type="Gene3D" id="3.30.70.270">
    <property type="match status" value="1"/>
</dbReference>
<dbReference type="PROSITE" id="PS50887">
    <property type="entry name" value="GGDEF"/>
    <property type="match status" value="1"/>
</dbReference>
<evidence type="ECO:0000313" key="5">
    <source>
        <dbReference type="EMBL" id="QJR81760.1"/>
    </source>
</evidence>
<reference evidence="5 6" key="2">
    <citation type="submission" date="2020-04" db="EMBL/GenBank/DDBJ databases">
        <title>Complete genome sequence of Alteromonas pelagimontana 5.12T.</title>
        <authorList>
            <person name="Sinha R.K."/>
            <person name="Krishnan K.P."/>
            <person name="Kurian J.P."/>
        </authorList>
    </citation>
    <scope>NUCLEOTIDE SEQUENCE [LARGE SCALE GENOMIC DNA]</scope>
    <source>
        <strain evidence="5 6">5.12</strain>
    </source>
</reference>
<dbReference type="EC" id="2.7.7.65" evidence="2"/>
<dbReference type="GO" id="GO:0052621">
    <property type="term" value="F:diguanylate cyclase activity"/>
    <property type="evidence" value="ECO:0007669"/>
    <property type="project" value="UniProtKB-EC"/>
</dbReference>
<dbReference type="InterPro" id="IPR050469">
    <property type="entry name" value="Diguanylate_Cyclase"/>
</dbReference>
<reference evidence="6" key="1">
    <citation type="submission" date="2014-12" db="EMBL/GenBank/DDBJ databases">
        <title>Complete genome sequence of a multi-drug resistant Klebsiella pneumoniae.</title>
        <authorList>
            <person name="Hua X."/>
            <person name="Chen Q."/>
            <person name="Li X."/>
            <person name="Feng Y."/>
            <person name="Ruan Z."/>
            <person name="Yu Y."/>
        </authorList>
    </citation>
    <scope>NUCLEOTIDE SEQUENCE [LARGE SCALE GENOMIC DNA]</scope>
    <source>
        <strain evidence="6">5.12</strain>
    </source>
</reference>
<dbReference type="InterPro" id="IPR029787">
    <property type="entry name" value="Nucleotide_cyclase"/>
</dbReference>
<dbReference type="InterPro" id="IPR000160">
    <property type="entry name" value="GGDEF_dom"/>
</dbReference>
<dbReference type="SMART" id="SM00267">
    <property type="entry name" value="GGDEF"/>
    <property type="match status" value="1"/>
</dbReference>
<sequence>MESNQLQSIKQHGEILAQSITRLSKFYEGFSTPLDTELQILRGHLAGQPNFTLAALSINKLNREIQSAQANIKKYTGDTVSQLEQAVKAYQTVFKQDIQVKQKSAQVLVALHQPIANLFALQALCVEVANLFSHIKRLPDNIDDSVKRPEDKPPSDHLYKAILAELNQLIDTYASKLPDDEQLANLRSKLAEGMTEEELLKSCLMIIRLVVNDSLSEASLTGKVIQSLHSALGSLNKNVNTSIEQSQLSFAARQRTDHQIRTQLDSIEDALKQSPSLETLKQQAQAHVSTIASSLDHREEAEKREQEALMSLLTAMQGQLVHLQKQTQFYRRKLAEQLISSHTDTLTRLPNRQAYNDRLQQEAELAQQSGLPLALAIADLDHFKSINDKFGHAAGDKTLQVVGKHFRSVLDEQDFIARWGGEEFVLLFPGTDASALVEKLELLRTTLEKIPFKFKEEKISISASFGGASFKNNESPEDVFERADKHLYQAKHSGRNCVVTDQDKS</sequence>
<protein>
    <recommendedName>
        <fullName evidence="2">diguanylate cyclase</fullName>
        <ecNumber evidence="2">2.7.7.65</ecNumber>
    </recommendedName>
</protein>
<dbReference type="Proteomes" id="UP000219285">
    <property type="component" value="Chromosome"/>
</dbReference>
<dbReference type="FunFam" id="3.30.70.270:FF:000001">
    <property type="entry name" value="Diguanylate cyclase domain protein"/>
    <property type="match status" value="1"/>
</dbReference>
<dbReference type="EMBL" id="CP052766">
    <property type="protein sequence ID" value="QJR81760.1"/>
    <property type="molecule type" value="Genomic_DNA"/>
</dbReference>
<gene>
    <name evidence="5" type="ORF">CA267_013825</name>
</gene>
<dbReference type="NCBIfam" id="TIGR00254">
    <property type="entry name" value="GGDEF"/>
    <property type="match status" value="1"/>
</dbReference>